<dbReference type="SMART" id="SM00861">
    <property type="entry name" value="Transket_pyr"/>
    <property type="match status" value="1"/>
</dbReference>
<keyword evidence="3" id="KW-0786">Thiamine pyrophosphate</keyword>
<reference evidence="5" key="1">
    <citation type="submission" date="2018-05" db="EMBL/GenBank/DDBJ databases">
        <authorList>
            <person name="Lanie J.A."/>
            <person name="Ng W.-L."/>
            <person name="Kazmierczak K.M."/>
            <person name="Andrzejewski T.M."/>
            <person name="Davidsen T.M."/>
            <person name="Wayne K.J."/>
            <person name="Tettelin H."/>
            <person name="Glass J.I."/>
            <person name="Rusch D."/>
            <person name="Podicherti R."/>
            <person name="Tsui H.-C.T."/>
            <person name="Winkler M.E."/>
        </authorList>
    </citation>
    <scope>NUCLEOTIDE SEQUENCE</scope>
</reference>
<dbReference type="Pfam" id="PF02779">
    <property type="entry name" value="Transket_pyr"/>
    <property type="match status" value="1"/>
</dbReference>
<dbReference type="InterPro" id="IPR029061">
    <property type="entry name" value="THDP-binding"/>
</dbReference>
<dbReference type="AlphaFoldDB" id="A0A382S5I7"/>
<evidence type="ECO:0000256" key="2">
    <source>
        <dbReference type="ARBA" id="ARBA00023002"/>
    </source>
</evidence>
<comment type="cofactor">
    <cofactor evidence="1">
        <name>thiamine diphosphate</name>
        <dbReference type="ChEBI" id="CHEBI:58937"/>
    </cofactor>
</comment>
<sequence>MKPRNLKFTEAINEAMILSMKRQKNIICYGLGVDDPKRIFNTTKNLKEMFGSKRVFDVPTSENALTGIGIGSSLNGLRPVIVHQRLDFFLYAMDQLINGAAKWSYVFGGARSLPLTIRLIIGRGWGQGPTHSQSLQSLFLHIPGLKVVMPSNSYQAKGLLNAAIFDNNPVLYLEHRWLHNTYSNVPKKFYRLALDQPQTLKKGKDLTIVSMGYMTNESIIADKILRSHGIQSEIIDMCVMSPLNLTKVFNSVKKTGHLLVLD</sequence>
<dbReference type="GO" id="GO:0016491">
    <property type="term" value="F:oxidoreductase activity"/>
    <property type="evidence" value="ECO:0007669"/>
    <property type="project" value="UniProtKB-KW"/>
</dbReference>
<dbReference type="EMBL" id="UINC01126596">
    <property type="protein sequence ID" value="SVD05176.1"/>
    <property type="molecule type" value="Genomic_DNA"/>
</dbReference>
<dbReference type="SUPFAM" id="SSF52922">
    <property type="entry name" value="TK C-terminal domain-like"/>
    <property type="match status" value="1"/>
</dbReference>
<organism evidence="5">
    <name type="scientific">marine metagenome</name>
    <dbReference type="NCBI Taxonomy" id="408172"/>
    <lineage>
        <taxon>unclassified sequences</taxon>
        <taxon>metagenomes</taxon>
        <taxon>ecological metagenomes</taxon>
    </lineage>
</organism>
<name>A0A382S5I7_9ZZZZ</name>
<evidence type="ECO:0000256" key="1">
    <source>
        <dbReference type="ARBA" id="ARBA00001964"/>
    </source>
</evidence>
<evidence type="ECO:0000259" key="4">
    <source>
        <dbReference type="SMART" id="SM00861"/>
    </source>
</evidence>
<dbReference type="PANTHER" id="PTHR43257:SF2">
    <property type="entry name" value="PYRUVATE DEHYDROGENASE E1 COMPONENT SUBUNIT BETA"/>
    <property type="match status" value="1"/>
</dbReference>
<dbReference type="InterPro" id="IPR009014">
    <property type="entry name" value="Transketo_C/PFOR_II"/>
</dbReference>
<dbReference type="SUPFAM" id="SSF52518">
    <property type="entry name" value="Thiamin diphosphate-binding fold (THDP-binding)"/>
    <property type="match status" value="1"/>
</dbReference>
<dbReference type="CDD" id="cd07036">
    <property type="entry name" value="TPP_PYR_E1-PDHc-beta_like"/>
    <property type="match status" value="1"/>
</dbReference>
<feature type="non-terminal residue" evidence="5">
    <location>
        <position position="262"/>
    </location>
</feature>
<protein>
    <recommendedName>
        <fullName evidence="4">Transketolase-like pyrimidine-binding domain-containing protein</fullName>
    </recommendedName>
</protein>
<accession>A0A382S5I7</accession>
<evidence type="ECO:0000256" key="3">
    <source>
        <dbReference type="ARBA" id="ARBA00023052"/>
    </source>
</evidence>
<feature type="domain" description="Transketolase-like pyrimidine-binding" evidence="4">
    <location>
        <begin position="6"/>
        <end position="181"/>
    </location>
</feature>
<dbReference type="InterPro" id="IPR005475">
    <property type="entry name" value="Transketolase-like_Pyr-bd"/>
</dbReference>
<keyword evidence="2" id="KW-0560">Oxidoreductase</keyword>
<dbReference type="Pfam" id="PF02780">
    <property type="entry name" value="Transketolase_C"/>
    <property type="match status" value="1"/>
</dbReference>
<proteinExistence type="predicted"/>
<evidence type="ECO:0000313" key="5">
    <source>
        <dbReference type="EMBL" id="SVD05176.1"/>
    </source>
</evidence>
<dbReference type="Gene3D" id="3.40.50.970">
    <property type="match status" value="1"/>
</dbReference>
<dbReference type="InterPro" id="IPR033248">
    <property type="entry name" value="Transketolase_C"/>
</dbReference>
<dbReference type="Gene3D" id="3.40.50.920">
    <property type="match status" value="1"/>
</dbReference>
<dbReference type="PANTHER" id="PTHR43257">
    <property type="entry name" value="PYRUVATE DEHYDROGENASE E1 COMPONENT BETA SUBUNIT"/>
    <property type="match status" value="1"/>
</dbReference>
<gene>
    <name evidence="5" type="ORF">METZ01_LOCUS358030</name>
</gene>